<sequence>MVTGCLIERGGKYTAVLNLYIGGKRKQKSIATGLPVKGNKRRAEELLEQYKLEYSEPAGGKVRSGKSPLFADFMRDWLESTKRSIERTTYQSYKNMIDARIDKHFRDLGVTLAEVEPKHIEMLHEKIFKDGFTANTVIHYHAVIRKALQYAVKNGLIDHNPADRVDRPKLNRYLAGHYTREELMTLFDVVKNDPISVVILLAAYYGLRRSEVLGLRWSCIDFEQKTITINHKVTEGKEDGKTVLFTEDKLKTKSSFRTLPLIPAVEELLKAVRTRQEQYRKLFKKSYDVSYLDYICVDQMGVLFRPNYITDHFHWLLEHYQLRKIRFHDLRHSCASLLLAQGIPMKAIQEWLGHSTFATTADIYSHLDFSSKRESAEAISSAFSIEAKKPVSNGEPDE</sequence>
<accession>A0A7G8T8A2</accession>
<dbReference type="PANTHER" id="PTHR30349:SF91">
    <property type="entry name" value="INTA PROTEIN"/>
    <property type="match status" value="1"/>
</dbReference>
<dbReference type="GO" id="GO:0015074">
    <property type="term" value="P:DNA integration"/>
    <property type="evidence" value="ECO:0007669"/>
    <property type="project" value="InterPro"/>
</dbReference>
<keyword evidence="4 6" id="KW-0238">DNA-binding</keyword>
<dbReference type="InterPro" id="IPR050090">
    <property type="entry name" value="Tyrosine_recombinase_XerCD"/>
</dbReference>
<dbReference type="AlphaFoldDB" id="A0A7G8T8A2"/>
<evidence type="ECO:0000313" key="9">
    <source>
        <dbReference type="EMBL" id="QNK39843.1"/>
    </source>
</evidence>
<dbReference type="GO" id="GO:0006310">
    <property type="term" value="P:DNA recombination"/>
    <property type="evidence" value="ECO:0007669"/>
    <property type="project" value="UniProtKB-KW"/>
</dbReference>
<dbReference type="Pfam" id="PF14659">
    <property type="entry name" value="Phage_int_SAM_3"/>
    <property type="match status" value="1"/>
</dbReference>
<evidence type="ECO:0000259" key="7">
    <source>
        <dbReference type="PROSITE" id="PS51898"/>
    </source>
</evidence>
<keyword evidence="3" id="KW-0229">DNA integration</keyword>
<dbReference type="PANTHER" id="PTHR30349">
    <property type="entry name" value="PHAGE INTEGRASE-RELATED"/>
    <property type="match status" value="1"/>
</dbReference>
<proteinExistence type="inferred from homology"/>
<evidence type="ECO:0000256" key="1">
    <source>
        <dbReference type="ARBA" id="ARBA00003283"/>
    </source>
</evidence>
<dbReference type="InterPro" id="IPR011010">
    <property type="entry name" value="DNA_brk_join_enz"/>
</dbReference>
<dbReference type="InterPro" id="IPR044068">
    <property type="entry name" value="CB"/>
</dbReference>
<evidence type="ECO:0000256" key="6">
    <source>
        <dbReference type="PROSITE-ProRule" id="PRU01248"/>
    </source>
</evidence>
<dbReference type="RefSeq" id="WP_187034839.1">
    <property type="nucleotide sequence ID" value="NZ_CP060286.1"/>
</dbReference>
<evidence type="ECO:0000256" key="3">
    <source>
        <dbReference type="ARBA" id="ARBA00022908"/>
    </source>
</evidence>
<dbReference type="KEGG" id="cfem:HCR03_14120"/>
<comment type="similarity">
    <text evidence="2">Belongs to the 'phage' integrase family.</text>
</comment>
<gene>
    <name evidence="9" type="ORF">HCR03_14120</name>
</gene>
<dbReference type="Gene3D" id="1.10.443.10">
    <property type="entry name" value="Intergrase catalytic core"/>
    <property type="match status" value="1"/>
</dbReference>
<dbReference type="Gene3D" id="1.10.150.130">
    <property type="match status" value="1"/>
</dbReference>
<dbReference type="CDD" id="cd01189">
    <property type="entry name" value="INT_ICEBs1_C_like"/>
    <property type="match status" value="1"/>
</dbReference>
<feature type="domain" description="Core-binding (CB)" evidence="8">
    <location>
        <begin position="68"/>
        <end position="152"/>
    </location>
</feature>
<dbReference type="InterPro" id="IPR002104">
    <property type="entry name" value="Integrase_catalytic"/>
</dbReference>
<evidence type="ECO:0000256" key="4">
    <source>
        <dbReference type="ARBA" id="ARBA00023125"/>
    </source>
</evidence>
<dbReference type="EMBL" id="CP060286">
    <property type="protein sequence ID" value="QNK39843.1"/>
    <property type="molecule type" value="Genomic_DNA"/>
</dbReference>
<feature type="domain" description="Tyr recombinase" evidence="7">
    <location>
        <begin position="173"/>
        <end position="377"/>
    </location>
</feature>
<name>A0A7G8T8A2_9FIRM</name>
<comment type="function">
    <text evidence="1">Site-specific tyrosine recombinase, which acts by catalyzing the cutting and rejoining of the recombining DNA molecules.</text>
</comment>
<evidence type="ECO:0000259" key="8">
    <source>
        <dbReference type="PROSITE" id="PS51900"/>
    </source>
</evidence>
<dbReference type="PROSITE" id="PS51898">
    <property type="entry name" value="TYR_RECOMBINASE"/>
    <property type="match status" value="1"/>
</dbReference>
<evidence type="ECO:0000256" key="5">
    <source>
        <dbReference type="ARBA" id="ARBA00023172"/>
    </source>
</evidence>
<dbReference type="Proteomes" id="UP000515909">
    <property type="component" value="Chromosome"/>
</dbReference>
<evidence type="ECO:0000313" key="10">
    <source>
        <dbReference type="Proteomes" id="UP000515909"/>
    </source>
</evidence>
<dbReference type="InterPro" id="IPR013762">
    <property type="entry name" value="Integrase-like_cat_sf"/>
</dbReference>
<dbReference type="Pfam" id="PF00589">
    <property type="entry name" value="Phage_integrase"/>
    <property type="match status" value="1"/>
</dbReference>
<dbReference type="InterPro" id="IPR010998">
    <property type="entry name" value="Integrase_recombinase_N"/>
</dbReference>
<protein>
    <submittedName>
        <fullName evidence="9">Site-specific integrase</fullName>
    </submittedName>
</protein>
<reference evidence="9 10" key="1">
    <citation type="submission" date="2020-08" db="EMBL/GenBank/DDBJ databases">
        <title>The isolate Caproiciproducens sp. 7D4C2 produces n-caproate at mildly acidic conditions from hexoses: genome and rBOX comparison with related strains and chain-elongating bacteria.</title>
        <authorList>
            <person name="Esquivel-Elizondo S."/>
            <person name="Bagci C."/>
            <person name="Temovska M."/>
            <person name="Jeon B.S."/>
            <person name="Bessarab I."/>
            <person name="Williams R.B.H."/>
            <person name="Huson D.H."/>
            <person name="Angenent L.T."/>
        </authorList>
    </citation>
    <scope>NUCLEOTIDE SEQUENCE [LARGE SCALE GENOMIC DNA]</scope>
    <source>
        <strain evidence="9 10">7D4C2</strain>
    </source>
</reference>
<organism evidence="9 10">
    <name type="scientific">Caproicibacter fermentans</name>
    <dbReference type="NCBI Taxonomy" id="2576756"/>
    <lineage>
        <taxon>Bacteria</taxon>
        <taxon>Bacillati</taxon>
        <taxon>Bacillota</taxon>
        <taxon>Clostridia</taxon>
        <taxon>Eubacteriales</taxon>
        <taxon>Acutalibacteraceae</taxon>
        <taxon>Caproicibacter</taxon>
    </lineage>
</organism>
<keyword evidence="5" id="KW-0233">DNA recombination</keyword>
<dbReference type="SUPFAM" id="SSF56349">
    <property type="entry name" value="DNA breaking-rejoining enzymes"/>
    <property type="match status" value="1"/>
</dbReference>
<evidence type="ECO:0000256" key="2">
    <source>
        <dbReference type="ARBA" id="ARBA00008857"/>
    </source>
</evidence>
<dbReference type="GO" id="GO:0003677">
    <property type="term" value="F:DNA binding"/>
    <property type="evidence" value="ECO:0007669"/>
    <property type="project" value="UniProtKB-UniRule"/>
</dbReference>
<dbReference type="PROSITE" id="PS51900">
    <property type="entry name" value="CB"/>
    <property type="match status" value="1"/>
</dbReference>
<dbReference type="InterPro" id="IPR004107">
    <property type="entry name" value="Integrase_SAM-like_N"/>
</dbReference>